<feature type="domain" description="HTH araC/xylS-type" evidence="5">
    <location>
        <begin position="250"/>
        <end position="354"/>
    </location>
</feature>
<feature type="transmembrane region" description="Helical" evidence="4">
    <location>
        <begin position="196"/>
        <end position="216"/>
    </location>
</feature>
<gene>
    <name evidence="6" type="ORF">SAMN04488128_106453</name>
</gene>
<dbReference type="SMART" id="SM00342">
    <property type="entry name" value="HTH_ARAC"/>
    <property type="match status" value="1"/>
</dbReference>
<reference evidence="7" key="1">
    <citation type="submission" date="2017-02" db="EMBL/GenBank/DDBJ databases">
        <authorList>
            <person name="Varghese N."/>
            <person name="Submissions S."/>
        </authorList>
    </citation>
    <scope>NUCLEOTIDE SEQUENCE [LARGE SCALE GENOMIC DNA]</scope>
    <source>
        <strain evidence="7">DSM 22224</strain>
    </source>
</reference>
<evidence type="ECO:0000313" key="6">
    <source>
        <dbReference type="EMBL" id="SKA44634.1"/>
    </source>
</evidence>
<dbReference type="Gene3D" id="1.10.10.60">
    <property type="entry name" value="Homeodomain-like"/>
    <property type="match status" value="2"/>
</dbReference>
<dbReference type="EMBL" id="FUWZ01000006">
    <property type="protein sequence ID" value="SKA44634.1"/>
    <property type="molecule type" value="Genomic_DNA"/>
</dbReference>
<accession>A0A1T4TW29</accession>
<feature type="transmembrane region" description="Helical" evidence="4">
    <location>
        <begin position="98"/>
        <end position="120"/>
    </location>
</feature>
<dbReference type="AlphaFoldDB" id="A0A1T4TW29"/>
<keyword evidence="2 6" id="KW-0238">DNA-binding</keyword>
<dbReference type="PANTHER" id="PTHR43280:SF29">
    <property type="entry name" value="ARAC-FAMILY TRANSCRIPTIONAL REGULATOR"/>
    <property type="match status" value="1"/>
</dbReference>
<feature type="transmembrane region" description="Helical" evidence="4">
    <location>
        <begin position="32"/>
        <end position="49"/>
    </location>
</feature>
<dbReference type="RefSeq" id="WP_078672788.1">
    <property type="nucleotide sequence ID" value="NZ_FUWZ01000006.1"/>
</dbReference>
<name>A0A1T4TW29_9BACT</name>
<evidence type="ECO:0000256" key="1">
    <source>
        <dbReference type="ARBA" id="ARBA00023015"/>
    </source>
</evidence>
<keyword evidence="4" id="KW-0472">Membrane</keyword>
<dbReference type="Pfam" id="PF12833">
    <property type="entry name" value="HTH_18"/>
    <property type="match status" value="1"/>
</dbReference>
<dbReference type="SUPFAM" id="SSF46689">
    <property type="entry name" value="Homeodomain-like"/>
    <property type="match status" value="1"/>
</dbReference>
<organism evidence="6 7">
    <name type="scientific">Chitinophaga eiseniae</name>
    <dbReference type="NCBI Taxonomy" id="634771"/>
    <lineage>
        <taxon>Bacteria</taxon>
        <taxon>Pseudomonadati</taxon>
        <taxon>Bacteroidota</taxon>
        <taxon>Chitinophagia</taxon>
        <taxon>Chitinophagales</taxon>
        <taxon>Chitinophagaceae</taxon>
        <taxon>Chitinophaga</taxon>
    </lineage>
</organism>
<dbReference type="InterPro" id="IPR009057">
    <property type="entry name" value="Homeodomain-like_sf"/>
</dbReference>
<dbReference type="GO" id="GO:0043565">
    <property type="term" value="F:sequence-specific DNA binding"/>
    <property type="evidence" value="ECO:0007669"/>
    <property type="project" value="InterPro"/>
</dbReference>
<dbReference type="Proteomes" id="UP000190367">
    <property type="component" value="Unassembled WGS sequence"/>
</dbReference>
<evidence type="ECO:0000256" key="4">
    <source>
        <dbReference type="SAM" id="Phobius"/>
    </source>
</evidence>
<keyword evidence="3" id="KW-0804">Transcription</keyword>
<dbReference type="PROSITE" id="PS00041">
    <property type="entry name" value="HTH_ARAC_FAMILY_1"/>
    <property type="match status" value="1"/>
</dbReference>
<feature type="transmembrane region" description="Helical" evidence="4">
    <location>
        <begin position="173"/>
        <end position="190"/>
    </location>
</feature>
<dbReference type="InterPro" id="IPR018060">
    <property type="entry name" value="HTH_AraC"/>
</dbReference>
<dbReference type="OrthoDB" id="9779074at2"/>
<keyword evidence="1" id="KW-0805">Transcription regulation</keyword>
<evidence type="ECO:0000256" key="3">
    <source>
        <dbReference type="ARBA" id="ARBA00023163"/>
    </source>
</evidence>
<dbReference type="GO" id="GO:0003700">
    <property type="term" value="F:DNA-binding transcription factor activity"/>
    <property type="evidence" value="ECO:0007669"/>
    <property type="project" value="InterPro"/>
</dbReference>
<keyword evidence="4" id="KW-1133">Transmembrane helix</keyword>
<feature type="transmembrane region" description="Helical" evidence="4">
    <location>
        <begin position="6"/>
        <end position="23"/>
    </location>
</feature>
<dbReference type="InterPro" id="IPR018062">
    <property type="entry name" value="HTH_AraC-typ_CS"/>
</dbReference>
<evidence type="ECO:0000313" key="7">
    <source>
        <dbReference type="Proteomes" id="UP000190367"/>
    </source>
</evidence>
<dbReference type="PANTHER" id="PTHR43280">
    <property type="entry name" value="ARAC-FAMILY TRANSCRIPTIONAL REGULATOR"/>
    <property type="match status" value="1"/>
</dbReference>
<sequence length="361" mass="40596">MVFYTFTCGSIFLLSFLLMAHPGRTNAVGNRWLAIFLFCVGSALLAFIAEHTALAERYVWLVPVLELDRLLMAPALLLSVSFLLIPERKLSWYDSLHMIPALLFAGMMLPYLLSLAGIRWPLPPLVPPGTALSRYLGLLIGVSVKLQLVVYWAMSYRLLRRYKRTADLRWLKYLLWGTAGMILIWFNQLFQGVRYLLPYTAQGYLLAIYVISYCAFRHQEIAGNSIAAPALSPAMSKPRLPPEQIPPLMKQLDRLMEEEALYTDSDLGLPQLAARLELSTHALSFLLNQGYGKSFFQYINGYRVTCVKQLLLAPSHAHLNMLAIAYEAGFNSKTTFNNVFRETTGMSPSAFRQAAGTLPAS</sequence>
<evidence type="ECO:0000259" key="5">
    <source>
        <dbReference type="PROSITE" id="PS01124"/>
    </source>
</evidence>
<keyword evidence="7" id="KW-1185">Reference proteome</keyword>
<protein>
    <submittedName>
        <fullName evidence="6">AraC-type DNA-binding protein</fullName>
    </submittedName>
</protein>
<dbReference type="STRING" id="634771.SAMN04488128_106453"/>
<evidence type="ECO:0000256" key="2">
    <source>
        <dbReference type="ARBA" id="ARBA00023125"/>
    </source>
</evidence>
<feature type="transmembrane region" description="Helical" evidence="4">
    <location>
        <begin position="69"/>
        <end position="86"/>
    </location>
</feature>
<keyword evidence="4" id="KW-0812">Transmembrane</keyword>
<dbReference type="PROSITE" id="PS01124">
    <property type="entry name" value="HTH_ARAC_FAMILY_2"/>
    <property type="match status" value="1"/>
</dbReference>
<feature type="transmembrane region" description="Helical" evidence="4">
    <location>
        <begin position="132"/>
        <end position="153"/>
    </location>
</feature>
<proteinExistence type="predicted"/>